<evidence type="ECO:0000313" key="10">
    <source>
        <dbReference type="Proteomes" id="UP000049685"/>
    </source>
</evidence>
<evidence type="ECO:0000256" key="2">
    <source>
        <dbReference type="ARBA" id="ARBA00006939"/>
    </source>
</evidence>
<evidence type="ECO:0000256" key="6">
    <source>
        <dbReference type="ARBA" id="ARBA00022989"/>
    </source>
</evidence>
<sequence>MIEITLIGLISGVIGTGLGGIISTVFRKNVNRYLSFCMGISGGIMLSVVVFDLLKEAMAEAGVLNTIIFVFVGAIATMLIKNKLEIHSKFNAGYLIFLSILLHNLPEGLAIGSSFVATQNLGITLAIVIGIHNIPEGLAMALSLVGNKMSTFKVIMLTVLAGIPMGVGSFLGAYFADMCNSMIGAFLAIAAGTMMYVVLEEILPSTKSIFTIIGFLVGILIVSYI</sequence>
<dbReference type="EMBL" id="CDNY01000030">
    <property type="protein sequence ID" value="CEN31908.1"/>
    <property type="molecule type" value="Genomic_DNA"/>
</dbReference>
<feature type="transmembrane region" description="Helical" evidence="8">
    <location>
        <begin position="121"/>
        <end position="142"/>
    </location>
</feature>
<feature type="transmembrane region" description="Helical" evidence="8">
    <location>
        <begin position="154"/>
        <end position="176"/>
    </location>
</feature>
<evidence type="ECO:0000256" key="3">
    <source>
        <dbReference type="ARBA" id="ARBA00022475"/>
    </source>
</evidence>
<feature type="transmembrane region" description="Helical" evidence="8">
    <location>
        <begin position="92"/>
        <end position="115"/>
    </location>
</feature>
<dbReference type="InterPro" id="IPR003689">
    <property type="entry name" value="ZIP"/>
</dbReference>
<keyword evidence="5" id="KW-0862">Zinc</keyword>
<keyword evidence="4 8" id="KW-0812">Transmembrane</keyword>
<feature type="transmembrane region" description="Helical" evidence="8">
    <location>
        <begin position="63"/>
        <end position="80"/>
    </location>
</feature>
<feature type="transmembrane region" description="Helical" evidence="8">
    <location>
        <begin position="33"/>
        <end position="51"/>
    </location>
</feature>
<dbReference type="PANTHER" id="PTHR11040">
    <property type="entry name" value="ZINC/IRON TRANSPORTER"/>
    <property type="match status" value="1"/>
</dbReference>
<evidence type="ECO:0000256" key="8">
    <source>
        <dbReference type="SAM" id="Phobius"/>
    </source>
</evidence>
<dbReference type="AlphaFoldDB" id="A0A9P1KYP1"/>
<evidence type="ECO:0000256" key="7">
    <source>
        <dbReference type="ARBA" id="ARBA00023136"/>
    </source>
</evidence>
<comment type="subcellular location">
    <subcellularLocation>
        <location evidence="1">Cell membrane</location>
        <topology evidence="1">Multi-pass membrane protein</topology>
    </subcellularLocation>
</comment>
<dbReference type="GO" id="GO:0005385">
    <property type="term" value="F:zinc ion transmembrane transporter activity"/>
    <property type="evidence" value="ECO:0007669"/>
    <property type="project" value="TreeGrafter"/>
</dbReference>
<proteinExistence type="inferred from homology"/>
<keyword evidence="7 8" id="KW-0472">Membrane</keyword>
<comment type="similarity">
    <text evidence="2">Belongs to the ZIP transporter (TC 2.A.5) family.</text>
</comment>
<protein>
    <submittedName>
        <fullName evidence="9">Zinc/iron permease</fullName>
    </submittedName>
</protein>
<reference evidence="10" key="1">
    <citation type="submission" date="2015-01" db="EMBL/GenBank/DDBJ databases">
        <authorList>
            <person name="Aslett A.Martin."/>
            <person name="De Silva Nishadi"/>
        </authorList>
    </citation>
    <scope>NUCLEOTIDE SEQUENCE [LARGE SCALE GENOMIC DNA]</scope>
    <source>
        <strain evidence="10">UMC4404</strain>
    </source>
</reference>
<dbReference type="GO" id="GO:0005886">
    <property type="term" value="C:plasma membrane"/>
    <property type="evidence" value="ECO:0007669"/>
    <property type="project" value="UniProtKB-SubCell"/>
</dbReference>
<dbReference type="PANTHER" id="PTHR11040:SF211">
    <property type="entry name" value="ZINC TRANSPORTER ZIP11"/>
    <property type="match status" value="1"/>
</dbReference>
<accession>A0A9P1KYP1</accession>
<evidence type="ECO:0000256" key="1">
    <source>
        <dbReference type="ARBA" id="ARBA00004651"/>
    </source>
</evidence>
<evidence type="ECO:0000256" key="5">
    <source>
        <dbReference type="ARBA" id="ARBA00022833"/>
    </source>
</evidence>
<gene>
    <name evidence="9" type="primary">zupT</name>
    <name evidence="9" type="ORF">UMC4404_30941</name>
</gene>
<feature type="transmembrane region" description="Helical" evidence="8">
    <location>
        <begin position="6"/>
        <end position="26"/>
    </location>
</feature>
<feature type="transmembrane region" description="Helical" evidence="8">
    <location>
        <begin position="206"/>
        <end position="224"/>
    </location>
</feature>
<evidence type="ECO:0000256" key="4">
    <source>
        <dbReference type="ARBA" id="ARBA00022692"/>
    </source>
</evidence>
<organism evidence="9 10">
    <name type="scientific">Paraclostridium sordellii</name>
    <name type="common">Clostridium sordellii</name>
    <dbReference type="NCBI Taxonomy" id="1505"/>
    <lineage>
        <taxon>Bacteria</taxon>
        <taxon>Bacillati</taxon>
        <taxon>Bacillota</taxon>
        <taxon>Clostridia</taxon>
        <taxon>Peptostreptococcales</taxon>
        <taxon>Peptostreptococcaceae</taxon>
        <taxon>Paraclostridium</taxon>
    </lineage>
</organism>
<evidence type="ECO:0000313" key="9">
    <source>
        <dbReference type="EMBL" id="CEN31908.1"/>
    </source>
</evidence>
<name>A0A9P1KYP1_PARSO</name>
<keyword evidence="6 8" id="KW-1133">Transmembrane helix</keyword>
<keyword evidence="3" id="KW-1003">Cell membrane</keyword>
<comment type="caution">
    <text evidence="9">The sequence shown here is derived from an EMBL/GenBank/DDBJ whole genome shotgun (WGS) entry which is preliminary data.</text>
</comment>
<dbReference type="Pfam" id="PF02535">
    <property type="entry name" value="Zip"/>
    <property type="match status" value="1"/>
</dbReference>
<dbReference type="RefSeq" id="WP_055338267.1">
    <property type="nucleotide sequence ID" value="NZ_BDJI01000002.1"/>
</dbReference>
<dbReference type="Proteomes" id="UP000049685">
    <property type="component" value="Unassembled WGS sequence"/>
</dbReference>